<feature type="transmembrane region" description="Helical" evidence="9">
    <location>
        <begin position="155"/>
        <end position="176"/>
    </location>
</feature>
<dbReference type="AlphaFoldDB" id="A0A3Q3T3P1"/>
<evidence type="ECO:0000313" key="10">
    <source>
        <dbReference type="Ensembl" id="ENSMAMP00000035660.2"/>
    </source>
</evidence>
<dbReference type="PANTHER" id="PTHR13117">
    <property type="entry name" value="ENDOPLASMIC RETICULUM MULTISPAN TRANSMEMBRANE PROTEIN-RELATED"/>
    <property type="match status" value="1"/>
</dbReference>
<evidence type="ECO:0000256" key="9">
    <source>
        <dbReference type="RuleBase" id="RU365067"/>
    </source>
</evidence>
<feature type="transmembrane region" description="Helical" evidence="9">
    <location>
        <begin position="43"/>
        <end position="66"/>
    </location>
</feature>
<dbReference type="GeneTree" id="ENSGT00390000011390"/>
<evidence type="ECO:0000256" key="3">
    <source>
        <dbReference type="ARBA" id="ARBA00010288"/>
    </source>
</evidence>
<dbReference type="PANTHER" id="PTHR13117:SF5">
    <property type="entry name" value="PROTEIN RFT1 HOMOLOG"/>
    <property type="match status" value="1"/>
</dbReference>
<feature type="transmembrane region" description="Helical" evidence="9">
    <location>
        <begin position="499"/>
        <end position="522"/>
    </location>
</feature>
<keyword evidence="4 9" id="KW-0812">Transmembrane</keyword>
<accession>A0A3Q3T3P1</accession>
<dbReference type="Proteomes" id="UP000261640">
    <property type="component" value="Unplaced"/>
</dbReference>
<evidence type="ECO:0000313" key="11">
    <source>
        <dbReference type="Proteomes" id="UP000261640"/>
    </source>
</evidence>
<reference evidence="10" key="1">
    <citation type="submission" date="2025-08" db="UniProtKB">
        <authorList>
            <consortium name="Ensembl"/>
        </authorList>
    </citation>
    <scope>IDENTIFICATION</scope>
</reference>
<feature type="transmembrane region" description="Helical" evidence="9">
    <location>
        <begin position="87"/>
        <end position="109"/>
    </location>
</feature>
<evidence type="ECO:0000256" key="8">
    <source>
        <dbReference type="ARBA" id="ARBA00045912"/>
    </source>
</evidence>
<comment type="pathway">
    <text evidence="2">Protein modification; protein glycosylation.</text>
</comment>
<keyword evidence="5" id="KW-0256">Endoplasmic reticulum</keyword>
<comment type="similarity">
    <text evidence="3 9">Belongs to the RFT1 family.</text>
</comment>
<dbReference type="GO" id="GO:0006488">
    <property type="term" value="P:dolichol-linked oligosaccharide biosynthetic process"/>
    <property type="evidence" value="ECO:0007669"/>
    <property type="project" value="InterPro"/>
</dbReference>
<feature type="transmembrane region" description="Helical" evidence="9">
    <location>
        <begin position="182"/>
        <end position="204"/>
    </location>
</feature>
<evidence type="ECO:0000256" key="6">
    <source>
        <dbReference type="ARBA" id="ARBA00022989"/>
    </source>
</evidence>
<feature type="transmembrane region" description="Helical" evidence="9">
    <location>
        <begin position="374"/>
        <end position="398"/>
    </location>
</feature>
<dbReference type="Ensembl" id="ENSMAMT00000036578.2">
    <property type="protein sequence ID" value="ENSMAMP00000035660.2"/>
    <property type="gene ID" value="ENSMAMG00000023967.2"/>
</dbReference>
<protein>
    <recommendedName>
        <fullName evidence="9">Protein RFT1 homolog</fullName>
    </recommendedName>
</protein>
<sequence>MSSRDVLQSASTLASYNVLLQVMFRVLTFLLNAFTLRFVSKELIGVVNVRLTLLYSTLVFLSREAFRRACLSGGSGTSHSWRQVINLLWLTLPLGVLWATLLVCVWLWFLQVPDPQTVPYYSPAVVLFALAGVQELLAEPLWVLAQAHMFVRLKVVAESLAMIAKCSITVVLVVSARDWGLYIFSAAHLVYTGFLVLCYVVYFIRFLGSEEATKKSFPLRCVGDLLPCKTDGQVKGLAIDWTLAQLTWSFFKQSFLKQILTEGERYVMTFLNVLSFGDQGVYDIVNNLGSMVARFIFLPIEESFYIFFAKVLERGRDVKSQKREEVAIAAEVLECLLKLVVVIGMIITVFGYAYSHLALDIYGGSLLSSGAGPTLLRCYSCYVLLLAVNGVTECFVFAAMSQAEVDKYNLVMLALSVSFLFLSYILTWWAGGVGFILANCLNMGLRILHSVRYINHYFQFSQWKPLRGLLPSPLLLLTLAVSAGVTALSESVFCCDSGWFLRLVHIGVGAVCLLGVLAAVLLTETHLVQFVRTQLLPRYRKKHT</sequence>
<comment type="function">
    <text evidence="8 9">Intramembrane glycolipid transporter that operates in the biosynthetic pathway of dolichol-linked oligosaccharides, the glycan precursors employed in protein asparagine (N)-glycosylation. The sequential addition of sugars to dolichol pyrophosphate produces dolichol-linked oligosaccharides containing fourteen sugars, including two GlcNAcs, nine mannoses and three glucoses. Once assembled, the oligosaccharide is transferred from the lipid to nascent proteins by oligosaccharyltransferases. The assembly of dolichol-linked oligosaccharides begins on the cytosolic side of the endoplasmic reticulum membrane and finishes in its lumen. RFT1 could mediate the translocation of the cytosolically oriented intermediate DolPP-GlcNAc2Man5, produced by ALG11, into the ER lumen where dolichol-linked oligosaccharides assembly continues. However, the intramembrane lipid transporter activity could not be confirmed in vitro.</text>
</comment>
<keyword evidence="6 9" id="KW-1133">Transmembrane helix</keyword>
<dbReference type="InParanoid" id="A0A3Q3T3P1"/>
<evidence type="ECO:0000256" key="7">
    <source>
        <dbReference type="ARBA" id="ARBA00023136"/>
    </source>
</evidence>
<evidence type="ECO:0000256" key="2">
    <source>
        <dbReference type="ARBA" id="ARBA00004922"/>
    </source>
</evidence>
<dbReference type="InterPro" id="IPR007594">
    <property type="entry name" value="RFT1"/>
</dbReference>
<dbReference type="GO" id="GO:0005789">
    <property type="term" value="C:endoplasmic reticulum membrane"/>
    <property type="evidence" value="ECO:0007669"/>
    <property type="project" value="UniProtKB-SubCell"/>
</dbReference>
<keyword evidence="7 9" id="KW-0472">Membrane</keyword>
<keyword evidence="11" id="KW-1185">Reference proteome</keyword>
<evidence type="ECO:0000256" key="1">
    <source>
        <dbReference type="ARBA" id="ARBA00004477"/>
    </source>
</evidence>
<name>A0A3Q3T3P1_9TELE</name>
<dbReference type="FunCoup" id="A0A3Q3T3P1">
    <property type="interactions" value="1910"/>
</dbReference>
<feature type="transmembrane region" description="Helical" evidence="9">
    <location>
        <begin position="121"/>
        <end position="143"/>
    </location>
</feature>
<feature type="transmembrane region" description="Helical" evidence="9">
    <location>
        <begin position="326"/>
        <end position="354"/>
    </location>
</feature>
<comment type="subcellular location">
    <subcellularLocation>
        <location evidence="1 9">Endoplasmic reticulum membrane</location>
        <topology evidence="1 9">Multi-pass membrane protein</topology>
    </subcellularLocation>
</comment>
<evidence type="ECO:0000256" key="5">
    <source>
        <dbReference type="ARBA" id="ARBA00022824"/>
    </source>
</evidence>
<reference evidence="10" key="2">
    <citation type="submission" date="2025-09" db="UniProtKB">
        <authorList>
            <consortium name="Ensembl"/>
        </authorList>
    </citation>
    <scope>IDENTIFICATION</scope>
</reference>
<evidence type="ECO:0000256" key="4">
    <source>
        <dbReference type="ARBA" id="ARBA00022692"/>
    </source>
</evidence>
<feature type="transmembrane region" description="Helical" evidence="9">
    <location>
        <begin position="12"/>
        <end position="31"/>
    </location>
</feature>
<dbReference type="Pfam" id="PF04506">
    <property type="entry name" value="Rft-1"/>
    <property type="match status" value="1"/>
</dbReference>
<dbReference type="STRING" id="205130.ENSMAMP00000035660"/>
<organism evidence="10 11">
    <name type="scientific">Mastacembelus armatus</name>
    <name type="common">zig-zag eel</name>
    <dbReference type="NCBI Taxonomy" id="205130"/>
    <lineage>
        <taxon>Eukaryota</taxon>
        <taxon>Metazoa</taxon>
        <taxon>Chordata</taxon>
        <taxon>Craniata</taxon>
        <taxon>Vertebrata</taxon>
        <taxon>Euteleostomi</taxon>
        <taxon>Actinopterygii</taxon>
        <taxon>Neopterygii</taxon>
        <taxon>Teleostei</taxon>
        <taxon>Neoteleostei</taxon>
        <taxon>Acanthomorphata</taxon>
        <taxon>Anabantaria</taxon>
        <taxon>Synbranchiformes</taxon>
        <taxon>Mastacembelidae</taxon>
        <taxon>Mastacembelus</taxon>
    </lineage>
</organism>
<feature type="transmembrane region" description="Helical" evidence="9">
    <location>
        <begin position="436"/>
        <end position="454"/>
    </location>
</feature>
<feature type="transmembrane region" description="Helical" evidence="9">
    <location>
        <begin position="410"/>
        <end position="430"/>
    </location>
</feature>
<feature type="transmembrane region" description="Helical" evidence="9">
    <location>
        <begin position="474"/>
        <end position="493"/>
    </location>
</feature>
<dbReference type="GO" id="GO:0034203">
    <property type="term" value="P:glycolipid translocation"/>
    <property type="evidence" value="ECO:0007669"/>
    <property type="project" value="TreeGrafter"/>
</dbReference>
<proteinExistence type="inferred from homology"/>